<dbReference type="GO" id="GO:0008270">
    <property type="term" value="F:zinc ion binding"/>
    <property type="evidence" value="ECO:0007669"/>
    <property type="project" value="InterPro"/>
</dbReference>
<organism evidence="2 3">
    <name type="scientific">Microbacterium phage vB_MoxS-ISF9</name>
    <dbReference type="NCBI Taxonomy" id="1458670"/>
    <lineage>
        <taxon>Viruses</taxon>
        <taxon>Duplodnaviria</taxon>
        <taxon>Heunggongvirae</taxon>
        <taxon>Uroviricota</taxon>
        <taxon>Caudoviricetes</taxon>
        <taxon>Farahnazvirus</taxon>
        <taxon>Farahnazvirus ISF9</taxon>
    </lineage>
</organism>
<dbReference type="RefSeq" id="YP_009021475.1">
    <property type="nucleotide sequence ID" value="NC_023859.1"/>
</dbReference>
<protein>
    <submittedName>
        <fullName evidence="2">Putative endonuclease</fullName>
    </submittedName>
</protein>
<evidence type="ECO:0000313" key="2">
    <source>
        <dbReference type="EMBL" id="AHL18500.1"/>
    </source>
</evidence>
<dbReference type="EMBL" id="KJ173786">
    <property type="protein sequence ID" value="AHL18500.1"/>
    <property type="molecule type" value="Genomic_DNA"/>
</dbReference>
<keyword evidence="2" id="KW-0255">Endonuclease</keyword>
<dbReference type="PANTHER" id="PTHR33877">
    <property type="entry name" value="SLL1193 PROTEIN"/>
    <property type="match status" value="1"/>
</dbReference>
<accession>W8NNJ6</accession>
<keyword evidence="2" id="KW-0378">Hydrolase</keyword>
<dbReference type="KEGG" id="vg:18938341"/>
<sequence>MTAEEKELCRVDECENSPKPGRQGRCSTHYWRDYRASRRDELAANYKAWAKARGPRRRLMTPEQKLADRLWNAARRARGLDAAVYEITVRDIQRLERRQNGLCAYCHEKSQMTLHLEHVIPLVYGGSHSIGNIVLACEDCNKAKGTAFLTEWHRPRPKVWLQEF</sequence>
<keyword evidence="3" id="KW-1185">Reference proteome</keyword>
<keyword evidence="2" id="KW-0540">Nuclease</keyword>
<dbReference type="Gene3D" id="1.10.30.50">
    <property type="match status" value="1"/>
</dbReference>
<evidence type="ECO:0000259" key="1">
    <source>
        <dbReference type="SMART" id="SM00507"/>
    </source>
</evidence>
<evidence type="ECO:0000313" key="3">
    <source>
        <dbReference type="Proteomes" id="UP000019700"/>
    </source>
</evidence>
<dbReference type="Pfam" id="PF01844">
    <property type="entry name" value="HNH"/>
    <property type="match status" value="1"/>
</dbReference>
<dbReference type="GO" id="GO:0003676">
    <property type="term" value="F:nucleic acid binding"/>
    <property type="evidence" value="ECO:0007669"/>
    <property type="project" value="InterPro"/>
</dbReference>
<feature type="domain" description="HNH nuclease" evidence="1">
    <location>
        <begin position="92"/>
        <end position="142"/>
    </location>
</feature>
<proteinExistence type="predicted"/>
<dbReference type="InterPro" id="IPR003615">
    <property type="entry name" value="HNH_nuc"/>
</dbReference>
<dbReference type="GeneID" id="18938341"/>
<dbReference type="PANTHER" id="PTHR33877:SF1">
    <property type="entry name" value="TYPE IV METHYL-DIRECTED RESTRICTION ENZYME ECOKMCRA"/>
    <property type="match status" value="1"/>
</dbReference>
<gene>
    <name evidence="2" type="ORF">ISF9_030</name>
</gene>
<dbReference type="Proteomes" id="UP000019700">
    <property type="component" value="Genome"/>
</dbReference>
<dbReference type="OrthoDB" id="9937at10239"/>
<dbReference type="SMART" id="SM00507">
    <property type="entry name" value="HNHc"/>
    <property type="match status" value="1"/>
</dbReference>
<name>W8NNJ6_9CAUD</name>
<dbReference type="GO" id="GO:0004519">
    <property type="term" value="F:endonuclease activity"/>
    <property type="evidence" value="ECO:0007669"/>
    <property type="project" value="UniProtKB-KW"/>
</dbReference>
<reference evidence="2 3" key="1">
    <citation type="journal article" date="2014" name="Arch. Virol.">
        <title>Complete genome sequence of a novel phage, vB_MoxS-ISF9, infecting methylotrophic Microbacterium: first report of a virulent Microbacterium phage.</title>
        <authorList>
            <person name="Zamani I."/>
            <person name="Bouzari M."/>
            <person name="Emtiazi G."/>
            <person name="Ghasemi S.M."/>
            <person name="Chang H.I."/>
        </authorList>
    </citation>
    <scope>NUCLEOTIDE SEQUENCE [LARGE SCALE GENOMIC DNA]</scope>
</reference>
<dbReference type="CDD" id="cd00085">
    <property type="entry name" value="HNHc"/>
    <property type="match status" value="1"/>
</dbReference>
<dbReference type="InterPro" id="IPR002711">
    <property type="entry name" value="HNH"/>
</dbReference>
<dbReference type="InterPro" id="IPR052892">
    <property type="entry name" value="NA-targeting_endonuclease"/>
</dbReference>